<dbReference type="SUPFAM" id="SSF81923">
    <property type="entry name" value="Double Clp-N motif"/>
    <property type="match status" value="1"/>
</dbReference>
<protein>
    <submittedName>
        <fullName evidence="9">ATP-dependent Clp protease ATP-binding subunit</fullName>
    </submittedName>
</protein>
<dbReference type="Pfam" id="PF10431">
    <property type="entry name" value="ClpB_D2-small"/>
    <property type="match status" value="1"/>
</dbReference>
<keyword evidence="1 5" id="KW-0677">Repeat</keyword>
<dbReference type="Proteomes" id="UP001198220">
    <property type="component" value="Unassembled WGS sequence"/>
</dbReference>
<accession>A0AAE3DAP6</accession>
<dbReference type="InterPro" id="IPR050130">
    <property type="entry name" value="ClpA_ClpB"/>
</dbReference>
<evidence type="ECO:0000256" key="7">
    <source>
        <dbReference type="SAM" id="Coils"/>
    </source>
</evidence>
<dbReference type="Pfam" id="PF02861">
    <property type="entry name" value="Clp_N"/>
    <property type="match status" value="1"/>
</dbReference>
<keyword evidence="9" id="KW-0645">Protease</keyword>
<dbReference type="Gene3D" id="3.40.50.300">
    <property type="entry name" value="P-loop containing nucleotide triphosphate hydrolases"/>
    <property type="match status" value="2"/>
</dbReference>
<gene>
    <name evidence="9" type="ORF">LKD36_00900</name>
</gene>
<keyword evidence="7" id="KW-0175">Coiled coil</keyword>
<dbReference type="SMART" id="SM01086">
    <property type="entry name" value="ClpB_D2-small"/>
    <property type="match status" value="1"/>
</dbReference>
<evidence type="ECO:0000313" key="9">
    <source>
        <dbReference type="EMBL" id="MCC2124731.1"/>
    </source>
</evidence>
<dbReference type="PROSITE" id="PS51903">
    <property type="entry name" value="CLP_R"/>
    <property type="match status" value="1"/>
</dbReference>
<dbReference type="InterPro" id="IPR036628">
    <property type="entry name" value="Clp_N_dom_sf"/>
</dbReference>
<dbReference type="InterPro" id="IPR004176">
    <property type="entry name" value="Clp_R_N"/>
</dbReference>
<dbReference type="Gene3D" id="4.10.860.10">
    <property type="entry name" value="UVR domain"/>
    <property type="match status" value="1"/>
</dbReference>
<dbReference type="GO" id="GO:0005524">
    <property type="term" value="F:ATP binding"/>
    <property type="evidence" value="ECO:0007669"/>
    <property type="project" value="UniProtKB-KW"/>
</dbReference>
<comment type="caution">
    <text evidence="9">The sequence shown here is derived from an EMBL/GenBank/DDBJ whole genome shotgun (WGS) entry which is preliminary data.</text>
</comment>
<keyword evidence="3 6" id="KW-0067">ATP-binding</keyword>
<dbReference type="RefSeq" id="WP_118769035.1">
    <property type="nucleotide sequence ID" value="NZ_JAJEPS010000001.1"/>
</dbReference>
<dbReference type="PROSITE" id="PS00871">
    <property type="entry name" value="CLPAB_2"/>
    <property type="match status" value="1"/>
</dbReference>
<dbReference type="PANTHER" id="PTHR11638:SF18">
    <property type="entry name" value="HEAT SHOCK PROTEIN 104"/>
    <property type="match status" value="1"/>
</dbReference>
<dbReference type="InterPro" id="IPR001270">
    <property type="entry name" value="ClpA/B"/>
</dbReference>
<dbReference type="Pfam" id="PF00004">
    <property type="entry name" value="AAA"/>
    <property type="match status" value="1"/>
</dbReference>
<dbReference type="SMART" id="SM00382">
    <property type="entry name" value="AAA"/>
    <property type="match status" value="2"/>
</dbReference>
<dbReference type="GO" id="GO:0006508">
    <property type="term" value="P:proteolysis"/>
    <property type="evidence" value="ECO:0007669"/>
    <property type="project" value="UniProtKB-KW"/>
</dbReference>
<evidence type="ECO:0000256" key="1">
    <source>
        <dbReference type="ARBA" id="ARBA00022737"/>
    </source>
</evidence>
<evidence type="ECO:0000256" key="4">
    <source>
        <dbReference type="ARBA" id="ARBA00023186"/>
    </source>
</evidence>
<dbReference type="PROSITE" id="PS00870">
    <property type="entry name" value="CLPAB_1"/>
    <property type="match status" value="1"/>
</dbReference>
<dbReference type="FunFam" id="3.40.50.300:FF:000025">
    <property type="entry name" value="ATP-dependent Clp protease subunit"/>
    <property type="match status" value="1"/>
</dbReference>
<dbReference type="AlphaFoldDB" id="A0AAE3DAP6"/>
<evidence type="ECO:0000256" key="5">
    <source>
        <dbReference type="PROSITE-ProRule" id="PRU01251"/>
    </source>
</evidence>
<dbReference type="GO" id="GO:0034605">
    <property type="term" value="P:cellular response to heat"/>
    <property type="evidence" value="ECO:0007669"/>
    <property type="project" value="TreeGrafter"/>
</dbReference>
<dbReference type="InterPro" id="IPR041546">
    <property type="entry name" value="ClpA/ClpB_AAA_lid"/>
</dbReference>
<dbReference type="Pfam" id="PF17871">
    <property type="entry name" value="AAA_lid_9"/>
    <property type="match status" value="1"/>
</dbReference>
<dbReference type="Pfam" id="PF07724">
    <property type="entry name" value="AAA_2"/>
    <property type="match status" value="1"/>
</dbReference>
<dbReference type="Gene3D" id="1.10.8.60">
    <property type="match status" value="2"/>
</dbReference>
<dbReference type="InterPro" id="IPR003959">
    <property type="entry name" value="ATPase_AAA_core"/>
</dbReference>
<dbReference type="GO" id="GO:0005737">
    <property type="term" value="C:cytoplasm"/>
    <property type="evidence" value="ECO:0007669"/>
    <property type="project" value="TreeGrafter"/>
</dbReference>
<evidence type="ECO:0000256" key="2">
    <source>
        <dbReference type="ARBA" id="ARBA00022741"/>
    </source>
</evidence>
<evidence type="ECO:0000313" key="10">
    <source>
        <dbReference type="Proteomes" id="UP001198220"/>
    </source>
</evidence>
<evidence type="ECO:0000259" key="8">
    <source>
        <dbReference type="PROSITE" id="PS51903"/>
    </source>
</evidence>
<dbReference type="FunFam" id="3.40.50.300:FF:000010">
    <property type="entry name" value="Chaperone clpB 1, putative"/>
    <property type="match status" value="1"/>
</dbReference>
<keyword evidence="4 6" id="KW-0143">Chaperone</keyword>
<evidence type="ECO:0000256" key="6">
    <source>
        <dbReference type="RuleBase" id="RU004432"/>
    </source>
</evidence>
<dbReference type="InterPro" id="IPR003593">
    <property type="entry name" value="AAA+_ATPase"/>
</dbReference>
<dbReference type="InterPro" id="IPR027417">
    <property type="entry name" value="P-loop_NTPase"/>
</dbReference>
<keyword evidence="2 6" id="KW-0547">Nucleotide-binding</keyword>
<organism evidence="9 10">
    <name type="scientific">Hominiventricola filiformis</name>
    <dbReference type="NCBI Taxonomy" id="2885352"/>
    <lineage>
        <taxon>Bacteria</taxon>
        <taxon>Bacillati</taxon>
        <taxon>Bacillota</taxon>
        <taxon>Clostridia</taxon>
        <taxon>Lachnospirales</taxon>
        <taxon>Lachnospiraceae</taxon>
        <taxon>Hominiventricola</taxon>
    </lineage>
</organism>
<dbReference type="SUPFAM" id="SSF52540">
    <property type="entry name" value="P-loop containing nucleoside triphosphate hydrolases"/>
    <property type="match status" value="2"/>
</dbReference>
<dbReference type="InterPro" id="IPR019489">
    <property type="entry name" value="Clp_ATPase_C"/>
</dbReference>
<keyword evidence="9" id="KW-0378">Hydrolase</keyword>
<name>A0AAE3DAP6_9FIRM</name>
<dbReference type="GO" id="GO:0008233">
    <property type="term" value="F:peptidase activity"/>
    <property type="evidence" value="ECO:0007669"/>
    <property type="project" value="UniProtKB-KW"/>
</dbReference>
<dbReference type="EMBL" id="JAJEPS010000001">
    <property type="protein sequence ID" value="MCC2124731.1"/>
    <property type="molecule type" value="Genomic_DNA"/>
</dbReference>
<sequence length="808" mass="90072">MGIYTDKAESALKKAQRFSARMHHPYTGTEHILMGLLDEPDSTAGQVLAGAGVTPKGLAEMIDQLIAPEGMVLTEERRGYTPRARKILDDAVVEARRFHEEETGTEHILIAMLKDGECVASRLLTTMNVRLRDLYKMLVSAMGEKASEYKEEIQQSGGTQTLEQYSRDLTALAEEGKMDPVVGREEEIHRVIQVLSRRTKNNPCLIGEPGVGKTAIVEGLAARIASGKVPETIRGKRLYILDLTAMVAGSKYRGEFEERIKNVIDEVRHDGQILLFIDELHTIIGAGGAEGAMDASNILKPAMARGEIQIIGATTLEEYRKHIEKDAALERRFQPITVEETTVEQTVEILKGLRPYYEKHHQVQITDEALEAAAKLSARYVNDRFLPDKAIDLMDEAAAGLKLEQYVKDQNRAAEEKNGLPEVKQALDQALIDGDLEKAKELRIRMEQLEKEASGGKARRGRKTNVLTEAQIAVTVSRWTKIPLQRLAEAESQRLLHLEQTLHKRVIGQDEAVTAVAKAVKRGRVGLKDPKRPIGSFLFLGPTGVGKTELSKALAEVLFGREDAMIRVDMSEYMEKHSVAKIIGAPPGYVGHDDGGQLSEKVRRNPYAVILFDEIEKAHPDVFNILLQVLDDGHITDSQGRKVDFKNTVIIMTSNAGAGAIVSPKKLGFSSAEDAKHDYEFMKNGVMNEVKQIFKPEFLNRIDETLVFHTLQKDEIMKIAGILLDELTKRCKEQLSIDVSFKNSVTKWLAETGYDVKYGARPLKRAIQNKLEDPMADEILEGKIHEGDHVDVKVVNGKVKMQVKEYRS</sequence>
<dbReference type="PRINTS" id="PR00300">
    <property type="entry name" value="CLPPROTEASEA"/>
</dbReference>
<dbReference type="CDD" id="cd19499">
    <property type="entry name" value="RecA-like_ClpB_Hsp104-like"/>
    <property type="match status" value="1"/>
</dbReference>
<evidence type="ECO:0000256" key="3">
    <source>
        <dbReference type="ARBA" id="ARBA00022840"/>
    </source>
</evidence>
<keyword evidence="10" id="KW-1185">Reference proteome</keyword>
<comment type="similarity">
    <text evidence="6">Belongs to the ClpA/ClpB family.</text>
</comment>
<proteinExistence type="inferred from homology"/>
<feature type="domain" description="Clp R" evidence="8">
    <location>
        <begin position="1"/>
        <end position="144"/>
    </location>
</feature>
<dbReference type="GO" id="GO:0016887">
    <property type="term" value="F:ATP hydrolysis activity"/>
    <property type="evidence" value="ECO:0007669"/>
    <property type="project" value="InterPro"/>
</dbReference>
<dbReference type="CDD" id="cd00009">
    <property type="entry name" value="AAA"/>
    <property type="match status" value="1"/>
</dbReference>
<dbReference type="PANTHER" id="PTHR11638">
    <property type="entry name" value="ATP-DEPENDENT CLP PROTEASE"/>
    <property type="match status" value="1"/>
</dbReference>
<feature type="coiled-coil region" evidence="7">
    <location>
        <begin position="432"/>
        <end position="459"/>
    </location>
</feature>
<dbReference type="InterPro" id="IPR028299">
    <property type="entry name" value="ClpA/B_CS2"/>
</dbReference>
<dbReference type="InterPro" id="IPR018368">
    <property type="entry name" value="ClpA/B_CS1"/>
</dbReference>
<reference evidence="9 10" key="1">
    <citation type="submission" date="2021-10" db="EMBL/GenBank/DDBJ databases">
        <title>Anaerobic single-cell dispensing facilitates the cultivation of human gut bacteria.</title>
        <authorList>
            <person name="Afrizal A."/>
        </authorList>
    </citation>
    <scope>NUCLEOTIDE SEQUENCE [LARGE SCALE GENOMIC DNA]</scope>
    <source>
        <strain evidence="9 10">CLA-AA-H276</strain>
    </source>
</reference>
<dbReference type="Gene3D" id="1.10.1780.10">
    <property type="entry name" value="Clp, N-terminal domain"/>
    <property type="match status" value="1"/>
</dbReference>